<dbReference type="GO" id="GO:0008233">
    <property type="term" value="F:peptidase activity"/>
    <property type="evidence" value="ECO:0007669"/>
    <property type="project" value="UniProtKB-KW"/>
</dbReference>
<reference evidence="2 3" key="1">
    <citation type="submission" date="2018-01" db="EMBL/GenBank/DDBJ databases">
        <title>The draft genome sequence of Halioglobus lutimaris HF004.</title>
        <authorList>
            <person name="Du Z.-J."/>
            <person name="Shi M.-J."/>
        </authorList>
    </citation>
    <scope>NUCLEOTIDE SEQUENCE [LARGE SCALE GENOMIC DNA]</scope>
    <source>
        <strain evidence="2 3">HF004</strain>
    </source>
</reference>
<evidence type="ECO:0000256" key="1">
    <source>
        <dbReference type="SAM" id="SignalP"/>
    </source>
</evidence>
<dbReference type="Gene3D" id="2.40.10.10">
    <property type="entry name" value="Trypsin-like serine proteases"/>
    <property type="match status" value="2"/>
</dbReference>
<dbReference type="SUPFAM" id="SSF50494">
    <property type="entry name" value="Trypsin-like serine proteases"/>
    <property type="match status" value="1"/>
</dbReference>
<dbReference type="Pfam" id="PF13365">
    <property type="entry name" value="Trypsin_2"/>
    <property type="match status" value="1"/>
</dbReference>
<dbReference type="AlphaFoldDB" id="A0A2N5WXP0"/>
<comment type="caution">
    <text evidence="2">The sequence shown here is derived from an EMBL/GenBank/DDBJ whole genome shotgun (WGS) entry which is preliminary data.</text>
</comment>
<feature type="chain" id="PRO_5014982660" evidence="1">
    <location>
        <begin position="21"/>
        <end position="241"/>
    </location>
</feature>
<proteinExistence type="predicted"/>
<dbReference type="EMBL" id="PKUS01000040">
    <property type="protein sequence ID" value="PLW66996.1"/>
    <property type="molecule type" value="Genomic_DNA"/>
</dbReference>
<dbReference type="Proteomes" id="UP000235005">
    <property type="component" value="Unassembled WGS sequence"/>
</dbReference>
<dbReference type="OrthoDB" id="5728320at2"/>
<keyword evidence="1" id="KW-0732">Signal</keyword>
<evidence type="ECO:0000313" key="2">
    <source>
        <dbReference type="EMBL" id="PLW66996.1"/>
    </source>
</evidence>
<dbReference type="InterPro" id="IPR009003">
    <property type="entry name" value="Peptidase_S1_PA"/>
</dbReference>
<dbReference type="InterPro" id="IPR043504">
    <property type="entry name" value="Peptidase_S1_PA_chymotrypsin"/>
</dbReference>
<gene>
    <name evidence="2" type="ORF">C0039_19005</name>
</gene>
<keyword evidence="2" id="KW-0645">Protease</keyword>
<feature type="signal peptide" evidence="1">
    <location>
        <begin position="1"/>
        <end position="20"/>
    </location>
</feature>
<sequence length="241" mass="25642">MRLAAAVSVALCCAAGPLQAEPRQVYRDDAPVWLRAVGKLHVPGVRYSQGYGNHQLENCSGTLVATANSQRANTVVTAWHCLEFYNDLSRPITFTLLTENGESLSREAYRVADGGGMHADWAVLKLFHSVNTDSVPALTPLPASADATRPVTMAGYSGDQGLGDNGNVLTYHADCRITRQQLRESASNCSAFKGASGGAVIQLSAEGRAQLGGVISRGNSENVSIYVPISGFRGSLTRFLK</sequence>
<keyword evidence="2" id="KW-0378">Hydrolase</keyword>
<keyword evidence="3" id="KW-1185">Reference proteome</keyword>
<dbReference type="GO" id="GO:0006508">
    <property type="term" value="P:proteolysis"/>
    <property type="evidence" value="ECO:0007669"/>
    <property type="project" value="UniProtKB-KW"/>
</dbReference>
<evidence type="ECO:0000313" key="3">
    <source>
        <dbReference type="Proteomes" id="UP000235005"/>
    </source>
</evidence>
<organism evidence="2 3">
    <name type="scientific">Pseudohalioglobus lutimaris</name>
    <dbReference type="NCBI Taxonomy" id="1737061"/>
    <lineage>
        <taxon>Bacteria</taxon>
        <taxon>Pseudomonadati</taxon>
        <taxon>Pseudomonadota</taxon>
        <taxon>Gammaproteobacteria</taxon>
        <taxon>Cellvibrionales</taxon>
        <taxon>Halieaceae</taxon>
        <taxon>Pseudohalioglobus</taxon>
    </lineage>
</organism>
<name>A0A2N5WXP0_9GAMM</name>
<accession>A0A2N5WXP0</accession>
<dbReference type="RefSeq" id="WP_076000704.1">
    <property type="nucleotide sequence ID" value="NZ_PKUS01000040.1"/>
</dbReference>
<protein>
    <submittedName>
        <fullName evidence="2">Serine protease</fullName>
    </submittedName>
</protein>